<dbReference type="STRING" id="439481.Aboo_0712"/>
<dbReference type="Gene3D" id="3.40.50.970">
    <property type="match status" value="1"/>
</dbReference>
<name>B5I9K6_ACIB4</name>
<dbReference type="InterPro" id="IPR005474">
    <property type="entry name" value="Transketolase_N"/>
</dbReference>
<reference evidence="7" key="1">
    <citation type="submission" date="2010-02" db="EMBL/GenBank/DDBJ databases">
        <title>Complete sequence of Aciduliprofundum boonei T469.</title>
        <authorList>
            <consortium name="US DOE Joint Genome Institute"/>
            <person name="Lucas S."/>
            <person name="Copeland A."/>
            <person name="Lapidus A."/>
            <person name="Cheng J.-F."/>
            <person name="Bruce D."/>
            <person name="Goodwin L."/>
            <person name="Pitluck S."/>
            <person name="Saunders E."/>
            <person name="Detter J.C."/>
            <person name="Han C."/>
            <person name="Tapia R."/>
            <person name="Land M."/>
            <person name="Hauser L."/>
            <person name="Kyrpides N."/>
            <person name="Mikhailova N."/>
            <person name="Flores G."/>
            <person name="Reysenbach A.-L."/>
            <person name="Woyke T."/>
        </authorList>
    </citation>
    <scope>NUCLEOTIDE SEQUENCE</scope>
    <source>
        <strain evidence="7">T469</strain>
    </source>
</reference>
<dbReference type="CDD" id="cd02012">
    <property type="entry name" value="TPP_TK"/>
    <property type="match status" value="1"/>
</dbReference>
<organism evidence="7 8">
    <name type="scientific">Aciduliprofundum boonei (strain DSM 19572 / T469)</name>
    <dbReference type="NCBI Taxonomy" id="439481"/>
    <lineage>
        <taxon>Archaea</taxon>
        <taxon>Methanobacteriati</taxon>
        <taxon>Thermoplasmatota</taxon>
        <taxon>DHVE2 group</taxon>
        <taxon>Candidatus Aciduliprofundum</taxon>
    </lineage>
</organism>
<evidence type="ECO:0000256" key="5">
    <source>
        <dbReference type="ARBA" id="ARBA00023052"/>
    </source>
</evidence>
<dbReference type="HOGENOM" id="CLU_009227_4_1_2"/>
<keyword evidence="8" id="KW-1185">Reference proteome</keyword>
<keyword evidence="5" id="KW-0786">Thiamine pyrophosphate</keyword>
<keyword evidence="4" id="KW-0479">Metal-binding</keyword>
<dbReference type="OrthoDB" id="25494at2157"/>
<dbReference type="GO" id="GO:0046872">
    <property type="term" value="F:metal ion binding"/>
    <property type="evidence" value="ECO:0007669"/>
    <property type="project" value="UniProtKB-KW"/>
</dbReference>
<dbReference type="eggNOG" id="arCOG01053">
    <property type="taxonomic scope" value="Archaea"/>
</dbReference>
<evidence type="ECO:0000256" key="1">
    <source>
        <dbReference type="ARBA" id="ARBA00001964"/>
    </source>
</evidence>
<evidence type="ECO:0000256" key="2">
    <source>
        <dbReference type="ARBA" id="ARBA00007131"/>
    </source>
</evidence>
<keyword evidence="3" id="KW-0808">Transferase</keyword>
<dbReference type="PROSITE" id="PS00801">
    <property type="entry name" value="TRANSKETOLASE_1"/>
    <property type="match status" value="1"/>
</dbReference>
<evidence type="ECO:0000313" key="7">
    <source>
        <dbReference type="EMBL" id="ADD08523.1"/>
    </source>
</evidence>
<accession>B5I9K6</accession>
<dbReference type="Proteomes" id="UP000001400">
    <property type="component" value="Chromosome"/>
</dbReference>
<dbReference type="GO" id="GO:0016740">
    <property type="term" value="F:transferase activity"/>
    <property type="evidence" value="ECO:0007669"/>
    <property type="project" value="UniProtKB-KW"/>
</dbReference>
<protein>
    <submittedName>
        <fullName evidence="7">Transketolase domain protein</fullName>
    </submittedName>
</protein>
<dbReference type="InterPro" id="IPR049557">
    <property type="entry name" value="Transketolase_CS"/>
</dbReference>
<dbReference type="KEGG" id="abi:Aboo_0712"/>
<dbReference type="EMBL" id="CP001941">
    <property type="protein sequence ID" value="ADD08523.1"/>
    <property type="molecule type" value="Genomic_DNA"/>
</dbReference>
<comment type="similarity">
    <text evidence="2">Belongs to the transketolase family.</text>
</comment>
<evidence type="ECO:0000256" key="3">
    <source>
        <dbReference type="ARBA" id="ARBA00022679"/>
    </source>
</evidence>
<dbReference type="InterPro" id="IPR029061">
    <property type="entry name" value="THDP-binding"/>
</dbReference>
<dbReference type="SUPFAM" id="SSF52518">
    <property type="entry name" value="Thiamin diphosphate-binding fold (THDP-binding)"/>
    <property type="match status" value="1"/>
</dbReference>
<dbReference type="AlphaFoldDB" id="B5I9K6"/>
<dbReference type="GO" id="GO:0006082">
    <property type="term" value="P:organic acid metabolic process"/>
    <property type="evidence" value="ECO:0007669"/>
    <property type="project" value="UniProtKB-ARBA"/>
</dbReference>
<proteinExistence type="inferred from homology"/>
<comment type="cofactor">
    <cofactor evidence="1">
        <name>thiamine diphosphate</name>
        <dbReference type="ChEBI" id="CHEBI:58937"/>
    </cofactor>
</comment>
<evidence type="ECO:0000313" key="8">
    <source>
        <dbReference type="Proteomes" id="UP000001400"/>
    </source>
</evidence>
<dbReference type="PANTHER" id="PTHR47514:SF1">
    <property type="entry name" value="TRANSKETOLASE N-TERMINAL SECTION-RELATED"/>
    <property type="match status" value="1"/>
</dbReference>
<gene>
    <name evidence="7" type="ordered locus">Aboo_0712</name>
</gene>
<evidence type="ECO:0000256" key="4">
    <source>
        <dbReference type="ARBA" id="ARBA00022723"/>
    </source>
</evidence>
<evidence type="ECO:0000259" key="6">
    <source>
        <dbReference type="Pfam" id="PF00456"/>
    </source>
</evidence>
<dbReference type="PANTHER" id="PTHR47514">
    <property type="entry name" value="TRANSKETOLASE N-TERMINAL SECTION-RELATED"/>
    <property type="match status" value="1"/>
</dbReference>
<sequence length="281" mass="31520">MIEISENTIRELKLKANEIRTWVIKMVYAAQSGHPGGALSAADILAVLYFHELQIDPKNPEWEDRDRFVLSKGHASPAYYAALAMRGFFSEKELMKFRKVESFLQGHPSLMVPGVDMCTGSLGQGLSAAIGMALAAKLDNKDYRVYALLGDGEIEEGNIWEAAMTAATRKLDNLIAIVDRNKIQLDDFTDTMVVLDPLEEKWNAFGWRVLSINGHDVVQLIRALEEAKKTQGKPTVIIAHTVKGKGVSYMENTAKYHGKPPQSEEEYVQALKELEEERRRI</sequence>
<feature type="domain" description="Transketolase N-terminal" evidence="6">
    <location>
        <begin position="15"/>
        <end position="265"/>
    </location>
</feature>
<dbReference type="GO" id="GO:0044272">
    <property type="term" value="P:sulfur compound biosynthetic process"/>
    <property type="evidence" value="ECO:0007669"/>
    <property type="project" value="UniProtKB-ARBA"/>
</dbReference>
<dbReference type="Pfam" id="PF00456">
    <property type="entry name" value="Transketolase_N"/>
    <property type="match status" value="1"/>
</dbReference>